<proteinExistence type="predicted"/>
<dbReference type="RefSeq" id="WP_189214111.1">
    <property type="nucleotide sequence ID" value="NZ_BMRB01000009.1"/>
</dbReference>
<evidence type="ECO:0000313" key="3">
    <source>
        <dbReference type="Proteomes" id="UP000660680"/>
    </source>
</evidence>
<accession>A0A918GTR3</accession>
<evidence type="ECO:0008006" key="4">
    <source>
        <dbReference type="Google" id="ProtNLM"/>
    </source>
</evidence>
<sequence>MRFRVKRGALAASLIAVLSACGGGPAAELNQAMSDEVHGLMKTDGPVTPFSEMTDWEWDEVHVFDLNDTPRWEIEKLLPVADLSFPSSGSGLFVYLDDGRLVRADVIGVDEICPGVYTPTAIVDPKAGCWLRDENMRRFPPT</sequence>
<reference evidence="2" key="2">
    <citation type="submission" date="2020-09" db="EMBL/GenBank/DDBJ databases">
        <authorList>
            <person name="Sun Q."/>
            <person name="Ohkuma M."/>
        </authorList>
    </citation>
    <scope>NUCLEOTIDE SEQUENCE</scope>
    <source>
        <strain evidence="2">JCM 3276</strain>
    </source>
</reference>
<comment type="caution">
    <text evidence="2">The sequence shown here is derived from an EMBL/GenBank/DDBJ whole genome shotgun (WGS) entry which is preliminary data.</text>
</comment>
<feature type="chain" id="PRO_5037203250" description="Lipoprotein" evidence="1">
    <location>
        <begin position="27"/>
        <end position="142"/>
    </location>
</feature>
<evidence type="ECO:0000313" key="2">
    <source>
        <dbReference type="EMBL" id="GGS58098.1"/>
    </source>
</evidence>
<keyword evidence="3" id="KW-1185">Reference proteome</keyword>
<name>A0A918GTR3_9PSEU</name>
<dbReference type="PROSITE" id="PS51257">
    <property type="entry name" value="PROKAR_LIPOPROTEIN"/>
    <property type="match status" value="1"/>
</dbReference>
<gene>
    <name evidence="2" type="ORF">GCM10010171_61480</name>
</gene>
<dbReference type="AlphaFoldDB" id="A0A918GTR3"/>
<dbReference type="Proteomes" id="UP000660680">
    <property type="component" value="Unassembled WGS sequence"/>
</dbReference>
<reference evidence="2" key="1">
    <citation type="journal article" date="2014" name="Int. J. Syst. Evol. Microbiol.">
        <title>Complete genome sequence of Corynebacterium casei LMG S-19264T (=DSM 44701T), isolated from a smear-ripened cheese.</title>
        <authorList>
            <consortium name="US DOE Joint Genome Institute (JGI-PGF)"/>
            <person name="Walter F."/>
            <person name="Albersmeier A."/>
            <person name="Kalinowski J."/>
            <person name="Ruckert C."/>
        </authorList>
    </citation>
    <scope>NUCLEOTIDE SEQUENCE</scope>
    <source>
        <strain evidence="2">JCM 3276</strain>
    </source>
</reference>
<feature type="signal peptide" evidence="1">
    <location>
        <begin position="1"/>
        <end position="26"/>
    </location>
</feature>
<keyword evidence="1" id="KW-0732">Signal</keyword>
<dbReference type="EMBL" id="BMRB01000009">
    <property type="protein sequence ID" value="GGS58098.1"/>
    <property type="molecule type" value="Genomic_DNA"/>
</dbReference>
<evidence type="ECO:0000256" key="1">
    <source>
        <dbReference type="SAM" id="SignalP"/>
    </source>
</evidence>
<protein>
    <recommendedName>
        <fullName evidence="4">Lipoprotein</fullName>
    </recommendedName>
</protein>
<organism evidence="2 3">
    <name type="scientific">Actinokineospora fastidiosa</name>
    <dbReference type="NCBI Taxonomy" id="1816"/>
    <lineage>
        <taxon>Bacteria</taxon>
        <taxon>Bacillati</taxon>
        <taxon>Actinomycetota</taxon>
        <taxon>Actinomycetes</taxon>
        <taxon>Pseudonocardiales</taxon>
        <taxon>Pseudonocardiaceae</taxon>
        <taxon>Actinokineospora</taxon>
    </lineage>
</organism>